<dbReference type="AlphaFoldDB" id="A0A0C3B1P2"/>
<dbReference type="Proteomes" id="UP000054166">
    <property type="component" value="Unassembled WGS sequence"/>
</dbReference>
<evidence type="ECO:0000313" key="3">
    <source>
        <dbReference type="Proteomes" id="UP000054166"/>
    </source>
</evidence>
<feature type="region of interest" description="Disordered" evidence="1">
    <location>
        <begin position="71"/>
        <end position="147"/>
    </location>
</feature>
<protein>
    <submittedName>
        <fullName evidence="2">Uncharacterized protein</fullName>
    </submittedName>
</protein>
<sequence length="199" mass="21283">MSSISTGYVALYADDSDSEDDLDPGDSVSQRQHVDKAKEHFPSAMPQAPTVASSLSDITLSDIGSEVFDLPPSPLYATTKTVTTSTTTTTYTYTPLPLPTKPADDLSISPRPKSVASQPSRPVGRGRSVESKRTRTHKPSEDTGHAFIFPHDVSASKSSLVPKASAPAILLPSCSSTAKPPKSMLAKYAFPNPARYPYR</sequence>
<dbReference type="HOGENOM" id="CLU_1372680_0_0_1"/>
<organism evidence="2 3">
    <name type="scientific">Piloderma croceum (strain F 1598)</name>
    <dbReference type="NCBI Taxonomy" id="765440"/>
    <lineage>
        <taxon>Eukaryota</taxon>
        <taxon>Fungi</taxon>
        <taxon>Dikarya</taxon>
        <taxon>Basidiomycota</taxon>
        <taxon>Agaricomycotina</taxon>
        <taxon>Agaricomycetes</taxon>
        <taxon>Agaricomycetidae</taxon>
        <taxon>Atheliales</taxon>
        <taxon>Atheliaceae</taxon>
        <taxon>Piloderma</taxon>
    </lineage>
</organism>
<evidence type="ECO:0000313" key="2">
    <source>
        <dbReference type="EMBL" id="KIM71152.1"/>
    </source>
</evidence>
<dbReference type="EMBL" id="KN833450">
    <property type="protein sequence ID" value="KIM71152.1"/>
    <property type="molecule type" value="Genomic_DNA"/>
</dbReference>
<reference evidence="2 3" key="1">
    <citation type="submission" date="2014-04" db="EMBL/GenBank/DDBJ databases">
        <authorList>
            <consortium name="DOE Joint Genome Institute"/>
            <person name="Kuo A."/>
            <person name="Tarkka M."/>
            <person name="Buscot F."/>
            <person name="Kohler A."/>
            <person name="Nagy L.G."/>
            <person name="Floudas D."/>
            <person name="Copeland A."/>
            <person name="Barry K.W."/>
            <person name="Cichocki N."/>
            <person name="Veneault-Fourrey C."/>
            <person name="LaButti K."/>
            <person name="Lindquist E.A."/>
            <person name="Lipzen A."/>
            <person name="Lundell T."/>
            <person name="Morin E."/>
            <person name="Murat C."/>
            <person name="Sun H."/>
            <person name="Tunlid A."/>
            <person name="Henrissat B."/>
            <person name="Grigoriev I.V."/>
            <person name="Hibbett D.S."/>
            <person name="Martin F."/>
            <person name="Nordberg H.P."/>
            <person name="Cantor M.N."/>
            <person name="Hua S.X."/>
        </authorList>
    </citation>
    <scope>NUCLEOTIDE SEQUENCE [LARGE SCALE GENOMIC DNA]</scope>
    <source>
        <strain evidence="2 3">F 1598</strain>
    </source>
</reference>
<feature type="compositionally biased region" description="Basic and acidic residues" evidence="1">
    <location>
        <begin position="127"/>
        <end position="144"/>
    </location>
</feature>
<name>A0A0C3B1P2_PILCF</name>
<dbReference type="InParanoid" id="A0A0C3B1P2"/>
<proteinExistence type="predicted"/>
<feature type="compositionally biased region" description="Basic and acidic residues" evidence="1">
    <location>
        <begin position="32"/>
        <end position="41"/>
    </location>
</feature>
<feature type="compositionally biased region" description="Acidic residues" evidence="1">
    <location>
        <begin position="14"/>
        <end position="24"/>
    </location>
</feature>
<reference evidence="3" key="2">
    <citation type="submission" date="2015-01" db="EMBL/GenBank/DDBJ databases">
        <title>Evolutionary Origins and Diversification of the Mycorrhizal Mutualists.</title>
        <authorList>
            <consortium name="DOE Joint Genome Institute"/>
            <consortium name="Mycorrhizal Genomics Consortium"/>
            <person name="Kohler A."/>
            <person name="Kuo A."/>
            <person name="Nagy L.G."/>
            <person name="Floudas D."/>
            <person name="Copeland A."/>
            <person name="Barry K.W."/>
            <person name="Cichocki N."/>
            <person name="Veneault-Fourrey C."/>
            <person name="LaButti K."/>
            <person name="Lindquist E.A."/>
            <person name="Lipzen A."/>
            <person name="Lundell T."/>
            <person name="Morin E."/>
            <person name="Murat C."/>
            <person name="Riley R."/>
            <person name="Ohm R."/>
            <person name="Sun H."/>
            <person name="Tunlid A."/>
            <person name="Henrissat B."/>
            <person name="Grigoriev I.V."/>
            <person name="Hibbett D.S."/>
            <person name="Martin F."/>
        </authorList>
    </citation>
    <scope>NUCLEOTIDE SEQUENCE [LARGE SCALE GENOMIC DNA]</scope>
    <source>
        <strain evidence="3">F 1598</strain>
    </source>
</reference>
<feature type="region of interest" description="Disordered" evidence="1">
    <location>
        <begin position="12"/>
        <end position="53"/>
    </location>
</feature>
<feature type="compositionally biased region" description="Low complexity" evidence="1">
    <location>
        <begin position="78"/>
        <end position="95"/>
    </location>
</feature>
<accession>A0A0C3B1P2</accession>
<evidence type="ECO:0000256" key="1">
    <source>
        <dbReference type="SAM" id="MobiDB-lite"/>
    </source>
</evidence>
<keyword evidence="3" id="KW-1185">Reference proteome</keyword>
<gene>
    <name evidence="2" type="ORF">PILCRDRAFT_17332</name>
</gene>